<dbReference type="KEGG" id="mec:Q7C_2483"/>
<gene>
    <name evidence="1" type="ordered locus">Q7C_2483</name>
</gene>
<dbReference type="RefSeq" id="WP_014705026.1">
    <property type="nucleotide sequence ID" value="NC_017856.1"/>
</dbReference>
<sequence>MILHRILTKLIPANAIENAAAHCDIPCKIYDPYSAQYAALSVIRFMDQITELDTGDNLSSADLVKLARLTQEKETHAEIAKHEIRVIWGDYFKQPQIEQFPHIHELAHKIMLAGSACKQGIERDKGLDLLSLINEFAAAFWATKSVETYSATCPFLPSESVVYPKLNA</sequence>
<name>I1YL15_METFJ</name>
<dbReference type="OrthoDB" id="9790847at2"/>
<dbReference type="eggNOG" id="ENOG502ZR3M">
    <property type="taxonomic scope" value="Bacteria"/>
</dbReference>
<dbReference type="InterPro" id="IPR014123">
    <property type="entry name" value="Superoxide_dismutase_Ni-type"/>
</dbReference>
<dbReference type="AlphaFoldDB" id="I1YL15"/>
<reference evidence="1 2" key="1">
    <citation type="journal article" date="2012" name="J. Bacteriol.">
        <title>Complete genome sequences of Methylophaga sp. strain JAM1 and Methylophaga sp. strain JAM7.</title>
        <authorList>
            <person name="Villeneuve C."/>
            <person name="Martineau C."/>
            <person name="Mauffrey F."/>
            <person name="Villemur R."/>
        </authorList>
    </citation>
    <scope>NUCLEOTIDE SEQUENCE [LARGE SCALE GENOMIC DNA]</scope>
    <source>
        <strain evidence="1 2">JAM7</strain>
    </source>
</reference>
<dbReference type="HOGENOM" id="CLU_141681_0_0_6"/>
<keyword evidence="2" id="KW-1185">Reference proteome</keyword>
<dbReference type="EMBL" id="CP003380">
    <property type="protein sequence ID" value="AFJ03608.1"/>
    <property type="molecule type" value="Genomic_DNA"/>
</dbReference>
<dbReference type="GO" id="GO:0004784">
    <property type="term" value="F:superoxide dismutase activity"/>
    <property type="evidence" value="ECO:0007669"/>
    <property type="project" value="InterPro"/>
</dbReference>
<organism evidence="1 2">
    <name type="scientific">Methylophaga frappieri (strain ATCC BAA-2434 / DSM 25690 / JAM7)</name>
    <dbReference type="NCBI Taxonomy" id="754477"/>
    <lineage>
        <taxon>Bacteria</taxon>
        <taxon>Pseudomonadati</taxon>
        <taxon>Pseudomonadota</taxon>
        <taxon>Gammaproteobacteria</taxon>
        <taxon>Thiotrichales</taxon>
        <taxon>Piscirickettsiaceae</taxon>
        <taxon>Methylophaga</taxon>
    </lineage>
</organism>
<dbReference type="PATRIC" id="fig|754477.3.peg.2441"/>
<dbReference type="GO" id="GO:0016151">
    <property type="term" value="F:nickel cation binding"/>
    <property type="evidence" value="ECO:0007669"/>
    <property type="project" value="InterPro"/>
</dbReference>
<proteinExistence type="predicted"/>
<dbReference type="Pfam" id="PF09055">
    <property type="entry name" value="Sod_Ni"/>
    <property type="match status" value="1"/>
</dbReference>
<dbReference type="InterPro" id="IPR036502">
    <property type="entry name" value="NiSOD_sf"/>
</dbReference>
<evidence type="ECO:0000313" key="1">
    <source>
        <dbReference type="EMBL" id="AFJ03608.1"/>
    </source>
</evidence>
<dbReference type="SUPFAM" id="SSF109770">
    <property type="entry name" value="Nickel-containing superoxide dismutase, NiSOD"/>
    <property type="match status" value="1"/>
</dbReference>
<dbReference type="STRING" id="754477.Q7C_2483"/>
<accession>I1YL15</accession>
<protein>
    <submittedName>
        <fullName evidence="1">Putative nickel-containing superoxide dismutase</fullName>
    </submittedName>
</protein>
<dbReference type="NCBIfam" id="TIGR02753">
    <property type="entry name" value="sodN"/>
    <property type="match status" value="1"/>
</dbReference>
<dbReference type="Proteomes" id="UP000009145">
    <property type="component" value="Chromosome"/>
</dbReference>
<evidence type="ECO:0000313" key="2">
    <source>
        <dbReference type="Proteomes" id="UP000009145"/>
    </source>
</evidence>
<dbReference type="Gene3D" id="1.20.120.400">
    <property type="entry name" value="Nickel-containing superoxide dismutase"/>
    <property type="match status" value="1"/>
</dbReference>